<evidence type="ECO:0000313" key="3">
    <source>
        <dbReference type="Proteomes" id="UP000639606"/>
    </source>
</evidence>
<evidence type="ECO:0000313" key="2">
    <source>
        <dbReference type="EMBL" id="GGP72626.1"/>
    </source>
</evidence>
<sequence length="248" mass="27259">MRETLLAAYNGLSPAAQRLVRLLDALPVDHLSEADIICLAAPPPQHAPDAPPAPVPPAPSASAARRTTWTRALIDELVAAGLLQARPPHSGADPHPDSAPGQSRGPGQYGTDRSTRWWTIPPPARDLAHDRAAAEDDPAAQRQALLRMVDLRVWPAVLAAGLCLTLHQHRGRYPVPVPEPAVPTEGQARRWLLDHTGTVAAYARRLYALGYFERAWHLVNGLWPVWLLRKDYALRLELDLLAWHCACR</sequence>
<name>A0A918ARA8_9PSEU</name>
<dbReference type="AlphaFoldDB" id="A0A918ARA8"/>
<reference evidence="2" key="2">
    <citation type="submission" date="2020-09" db="EMBL/GenBank/DDBJ databases">
        <authorList>
            <person name="Sun Q."/>
            <person name="Ohkuma M."/>
        </authorList>
    </citation>
    <scope>NUCLEOTIDE SEQUENCE</scope>
    <source>
        <strain evidence="2">JCM 3313</strain>
    </source>
</reference>
<feature type="compositionally biased region" description="Pro residues" evidence="1">
    <location>
        <begin position="42"/>
        <end position="59"/>
    </location>
</feature>
<protein>
    <submittedName>
        <fullName evidence="2">Uncharacterized protein</fullName>
    </submittedName>
</protein>
<accession>A0A918ARA8</accession>
<dbReference type="Proteomes" id="UP000639606">
    <property type="component" value="Unassembled WGS sequence"/>
</dbReference>
<reference evidence="2" key="1">
    <citation type="journal article" date="2014" name="Int. J. Syst. Evol. Microbiol.">
        <title>Complete genome sequence of Corynebacterium casei LMG S-19264T (=DSM 44701T), isolated from a smear-ripened cheese.</title>
        <authorList>
            <consortium name="US DOE Joint Genome Institute (JGI-PGF)"/>
            <person name="Walter F."/>
            <person name="Albersmeier A."/>
            <person name="Kalinowski J."/>
            <person name="Ruckert C."/>
        </authorList>
    </citation>
    <scope>NUCLEOTIDE SEQUENCE</scope>
    <source>
        <strain evidence="2">JCM 3313</strain>
    </source>
</reference>
<proteinExistence type="predicted"/>
<dbReference type="RefSeq" id="WP_189225981.1">
    <property type="nucleotide sequence ID" value="NZ_BMRG01000013.1"/>
</dbReference>
<gene>
    <name evidence="2" type="ORF">GCM10010185_52460</name>
</gene>
<keyword evidence="3" id="KW-1185">Reference proteome</keyword>
<feature type="region of interest" description="Disordered" evidence="1">
    <location>
        <begin position="85"/>
        <end position="122"/>
    </location>
</feature>
<organism evidence="2 3">
    <name type="scientific">Saccharothrix coeruleofusca</name>
    <dbReference type="NCBI Taxonomy" id="33919"/>
    <lineage>
        <taxon>Bacteria</taxon>
        <taxon>Bacillati</taxon>
        <taxon>Actinomycetota</taxon>
        <taxon>Actinomycetes</taxon>
        <taxon>Pseudonocardiales</taxon>
        <taxon>Pseudonocardiaceae</taxon>
        <taxon>Saccharothrix</taxon>
    </lineage>
</organism>
<evidence type="ECO:0000256" key="1">
    <source>
        <dbReference type="SAM" id="MobiDB-lite"/>
    </source>
</evidence>
<feature type="region of interest" description="Disordered" evidence="1">
    <location>
        <begin position="42"/>
        <end position="64"/>
    </location>
</feature>
<dbReference type="EMBL" id="BMRG01000013">
    <property type="protein sequence ID" value="GGP72626.1"/>
    <property type="molecule type" value="Genomic_DNA"/>
</dbReference>
<comment type="caution">
    <text evidence="2">The sequence shown here is derived from an EMBL/GenBank/DDBJ whole genome shotgun (WGS) entry which is preliminary data.</text>
</comment>